<name>A0A8X6Y7W7_9ARAC</name>
<feature type="signal peptide" evidence="1">
    <location>
        <begin position="1"/>
        <end position="19"/>
    </location>
</feature>
<dbReference type="AlphaFoldDB" id="A0A8X6Y7W7"/>
<dbReference type="EMBL" id="BMAV01015316">
    <property type="protein sequence ID" value="GFY64604.1"/>
    <property type="molecule type" value="Genomic_DNA"/>
</dbReference>
<keyword evidence="3" id="KW-1185">Reference proteome</keyword>
<reference evidence="2" key="1">
    <citation type="submission" date="2020-08" db="EMBL/GenBank/DDBJ databases">
        <title>Multicomponent nature underlies the extraordinary mechanical properties of spider dragline silk.</title>
        <authorList>
            <person name="Kono N."/>
            <person name="Nakamura H."/>
            <person name="Mori M."/>
            <person name="Yoshida Y."/>
            <person name="Ohtoshi R."/>
            <person name="Malay A.D."/>
            <person name="Moran D.A.P."/>
            <person name="Tomita M."/>
            <person name="Numata K."/>
            <person name="Arakawa K."/>
        </authorList>
    </citation>
    <scope>NUCLEOTIDE SEQUENCE</scope>
</reference>
<sequence length="89" mass="9776">MRSIVIVICVFAVLSVNMAHHHKKQRCFNRPCPEGMHCVYKSTGSIRCHHPAEKGDKCSRAPIDGFYVQFPPCGNGTKCSGSIVLGVCE</sequence>
<evidence type="ECO:0000313" key="3">
    <source>
        <dbReference type="Proteomes" id="UP000886998"/>
    </source>
</evidence>
<organism evidence="2 3">
    <name type="scientific">Trichonephila inaurata madagascariensis</name>
    <dbReference type="NCBI Taxonomy" id="2747483"/>
    <lineage>
        <taxon>Eukaryota</taxon>
        <taxon>Metazoa</taxon>
        <taxon>Ecdysozoa</taxon>
        <taxon>Arthropoda</taxon>
        <taxon>Chelicerata</taxon>
        <taxon>Arachnida</taxon>
        <taxon>Araneae</taxon>
        <taxon>Araneomorphae</taxon>
        <taxon>Entelegynae</taxon>
        <taxon>Araneoidea</taxon>
        <taxon>Nephilidae</taxon>
        <taxon>Trichonephila</taxon>
        <taxon>Trichonephila inaurata</taxon>
    </lineage>
</organism>
<feature type="chain" id="PRO_5036481845" evidence="1">
    <location>
        <begin position="20"/>
        <end position="89"/>
    </location>
</feature>
<evidence type="ECO:0000256" key="1">
    <source>
        <dbReference type="SAM" id="SignalP"/>
    </source>
</evidence>
<dbReference type="OrthoDB" id="10323224at2759"/>
<protein>
    <submittedName>
        <fullName evidence="2">Uncharacterized protein</fullName>
    </submittedName>
</protein>
<comment type="caution">
    <text evidence="2">The sequence shown here is derived from an EMBL/GenBank/DDBJ whole genome shotgun (WGS) entry which is preliminary data.</text>
</comment>
<evidence type="ECO:0000313" key="2">
    <source>
        <dbReference type="EMBL" id="GFY64604.1"/>
    </source>
</evidence>
<gene>
    <name evidence="2" type="ORF">TNIN_144231</name>
</gene>
<accession>A0A8X6Y7W7</accession>
<proteinExistence type="predicted"/>
<dbReference type="Gene3D" id="2.10.80.10">
    <property type="entry name" value="Lipase, subunit A"/>
    <property type="match status" value="1"/>
</dbReference>
<keyword evidence="1" id="KW-0732">Signal</keyword>
<dbReference type="Proteomes" id="UP000886998">
    <property type="component" value="Unassembled WGS sequence"/>
</dbReference>